<protein>
    <submittedName>
        <fullName evidence="5">Site-specific tyrosine recombinase, phage integrase family (INT_C_like_1 domain)</fullName>
    </submittedName>
</protein>
<dbReference type="GO" id="GO:0015074">
    <property type="term" value="P:DNA integration"/>
    <property type="evidence" value="ECO:0007669"/>
    <property type="project" value="UniProtKB-KW"/>
</dbReference>
<dbReference type="KEGG" id="paco:AACT_1168"/>
<evidence type="ECO:0000313" key="5">
    <source>
        <dbReference type="EMBL" id="QKE28349.1"/>
    </source>
</evidence>
<sequence>MSLRRLSGTYYFLIENNKLQLTQLSNFINERLNLLLSHTRSKLSVENLIEYLYEIFDIYKKENFENVDIKKQNRLIETNPFNNKFQTLAITYKRILNFNNLQNPKQEEIFEIGHEILKRSNITKEQLLTIKPSQMISFYTMLIETEKTILENDIKIYIANNIEQFSSLIIDLNKSIQEKITNAYYEVIEIIKRNEPKANYIEFIKSKRTLPISTKINQSNHEIFDMIINSLKEEDILNTSLCIDSLIDKFLSFKKVTQKKEKAYRRSLKLFKSFLQGDGRNYKTLTLQELTESNFADLEKILINLPATTKSKVFENLNIFELVKLRKQQNSARYATNTLALIENHIKQFWNYLCTYHKNIGLDRDLISIMNCEYTSNNIKEELGEEDPTLRAFTLSEINQFISFVYKPKDLKKTLINSPRNFYLFIFALLCGTRQEEALLIAMDDIKVQEINGKKYFYIFLNQDKPYQHLKNKNAHRNIPITDLMIDLGLLNYIQIRHNRDCETLFDFSRTGGSAARTFFSRNLQKLFPEICDTRENRNSRLLDNYVQFRSFRKNFSNFLFEENRSKYDTHENKLRIMGHEHEGSNKVTKHYLGRLEPQKAYEIMNAISYEGIDFTNIKQIIKEHYGEINKDLYWIKETIQGE</sequence>
<gene>
    <name evidence="5" type="ORF">AACT_1168</name>
</gene>
<evidence type="ECO:0000259" key="4">
    <source>
        <dbReference type="PROSITE" id="PS51900"/>
    </source>
</evidence>
<keyword evidence="2" id="KW-0233">DNA recombination</keyword>
<dbReference type="InterPro" id="IPR013762">
    <property type="entry name" value="Integrase-like_cat_sf"/>
</dbReference>
<dbReference type="GO" id="GO:0003677">
    <property type="term" value="F:DNA binding"/>
    <property type="evidence" value="ECO:0007669"/>
    <property type="project" value="UniProtKB-UniRule"/>
</dbReference>
<proteinExistence type="predicted"/>
<dbReference type="Proteomes" id="UP000503483">
    <property type="component" value="Chromosome"/>
</dbReference>
<organism evidence="5 6">
    <name type="scientific">Arcobacter acticola</name>
    <dbReference type="NCBI Taxonomy" id="1849015"/>
    <lineage>
        <taxon>Bacteria</taxon>
        <taxon>Pseudomonadati</taxon>
        <taxon>Campylobacterota</taxon>
        <taxon>Epsilonproteobacteria</taxon>
        <taxon>Campylobacterales</taxon>
        <taxon>Arcobacteraceae</taxon>
        <taxon>Arcobacter</taxon>
    </lineage>
</organism>
<evidence type="ECO:0000256" key="2">
    <source>
        <dbReference type="ARBA" id="ARBA00023172"/>
    </source>
</evidence>
<evidence type="ECO:0000313" key="6">
    <source>
        <dbReference type="Proteomes" id="UP000503483"/>
    </source>
</evidence>
<name>A0A6M8EJY3_9BACT</name>
<keyword evidence="6" id="KW-1185">Reference proteome</keyword>
<feature type="domain" description="Core-binding (CB)" evidence="4">
    <location>
        <begin position="241"/>
        <end position="354"/>
    </location>
</feature>
<evidence type="ECO:0000256" key="3">
    <source>
        <dbReference type="PROSITE-ProRule" id="PRU01248"/>
    </source>
</evidence>
<dbReference type="GO" id="GO:0006310">
    <property type="term" value="P:DNA recombination"/>
    <property type="evidence" value="ECO:0007669"/>
    <property type="project" value="UniProtKB-KW"/>
</dbReference>
<accession>A0A6M8EJY3</accession>
<dbReference type="PROSITE" id="PS51900">
    <property type="entry name" value="CB"/>
    <property type="match status" value="1"/>
</dbReference>
<keyword evidence="1" id="KW-0229">DNA integration</keyword>
<dbReference type="InterPro" id="IPR044068">
    <property type="entry name" value="CB"/>
</dbReference>
<keyword evidence="3" id="KW-0238">DNA-binding</keyword>
<evidence type="ECO:0000256" key="1">
    <source>
        <dbReference type="ARBA" id="ARBA00022908"/>
    </source>
</evidence>
<dbReference type="SUPFAM" id="SSF56349">
    <property type="entry name" value="DNA breaking-rejoining enzymes"/>
    <property type="match status" value="1"/>
</dbReference>
<dbReference type="Gene3D" id="1.10.443.10">
    <property type="entry name" value="Intergrase catalytic core"/>
    <property type="match status" value="1"/>
</dbReference>
<dbReference type="InterPro" id="IPR011010">
    <property type="entry name" value="DNA_brk_join_enz"/>
</dbReference>
<reference evidence="5 6" key="1">
    <citation type="submission" date="2019-08" db="EMBL/GenBank/DDBJ databases">
        <title>Complete genome sequence of Arcobacter acticola.</title>
        <authorList>
            <person name="Miller W."/>
        </authorList>
    </citation>
    <scope>NUCLEOTIDE SEQUENCE [LARGE SCALE GENOMIC DNA]</scope>
    <source>
        <strain evidence="5 6">KCTC 52212</strain>
    </source>
</reference>
<dbReference type="EMBL" id="CP042652">
    <property type="protein sequence ID" value="QKE28349.1"/>
    <property type="molecule type" value="Genomic_DNA"/>
</dbReference>
<dbReference type="AlphaFoldDB" id="A0A6M8EJY3"/>